<keyword evidence="1" id="KW-0732">Signal</keyword>
<gene>
    <name evidence="2" type="ORF">ACFSCT_16300</name>
</gene>
<protein>
    <recommendedName>
        <fullName evidence="4">DUF2059 domain-containing protein</fullName>
    </recommendedName>
</protein>
<sequence>MAMLDPVRRNSGRARRTAAACATAAALVFTGVPALAEMPGQLPGHAAGQAAGQIKSQAGEIFDTLQIDKVMPIISQETVAQGDELAQSLFGAPSDNGWHGRVQQIAQTERLSAIFRSGLEEGLARMTTADRAALGRAMRFFRAPLGQRLLSVETSARQALLSPDAETAAQAAWDRAADRGDPRCQQILRLITAADLVEPNVAGGLNAAMAFTRGFSAAGGYPEPVSEEQLLADVWQQEPDIRAETQTWAQSYLMLAYGPISDAELDRYIAFSQTSDAKTLTGLMFQAFDVLFVTTSRDMGMAAAGRIAGTDI</sequence>
<proteinExistence type="predicted"/>
<feature type="signal peptide" evidence="1">
    <location>
        <begin position="1"/>
        <end position="36"/>
    </location>
</feature>
<evidence type="ECO:0000313" key="3">
    <source>
        <dbReference type="Proteomes" id="UP001597213"/>
    </source>
</evidence>
<accession>A0ABW4RCE4</accession>
<evidence type="ECO:0000256" key="1">
    <source>
        <dbReference type="SAM" id="SignalP"/>
    </source>
</evidence>
<evidence type="ECO:0008006" key="4">
    <source>
        <dbReference type="Google" id="ProtNLM"/>
    </source>
</evidence>
<organism evidence="2 3">
    <name type="scientific">Paracoccus pacificus</name>
    <dbReference type="NCBI Taxonomy" id="1463598"/>
    <lineage>
        <taxon>Bacteria</taxon>
        <taxon>Pseudomonadati</taxon>
        <taxon>Pseudomonadota</taxon>
        <taxon>Alphaproteobacteria</taxon>
        <taxon>Rhodobacterales</taxon>
        <taxon>Paracoccaceae</taxon>
        <taxon>Paracoccus</taxon>
    </lineage>
</organism>
<dbReference type="EMBL" id="JBHUEN010000046">
    <property type="protein sequence ID" value="MFD1883278.1"/>
    <property type="molecule type" value="Genomic_DNA"/>
</dbReference>
<feature type="chain" id="PRO_5045576132" description="DUF2059 domain-containing protein" evidence="1">
    <location>
        <begin position="37"/>
        <end position="312"/>
    </location>
</feature>
<keyword evidence="3" id="KW-1185">Reference proteome</keyword>
<dbReference type="Proteomes" id="UP001597213">
    <property type="component" value="Unassembled WGS sequence"/>
</dbReference>
<comment type="caution">
    <text evidence="2">The sequence shown here is derived from an EMBL/GenBank/DDBJ whole genome shotgun (WGS) entry which is preliminary data.</text>
</comment>
<evidence type="ECO:0000313" key="2">
    <source>
        <dbReference type="EMBL" id="MFD1883278.1"/>
    </source>
</evidence>
<dbReference type="RefSeq" id="WP_379144516.1">
    <property type="nucleotide sequence ID" value="NZ_JBHUEN010000046.1"/>
</dbReference>
<reference evidence="3" key="1">
    <citation type="journal article" date="2019" name="Int. J. Syst. Evol. Microbiol.">
        <title>The Global Catalogue of Microorganisms (GCM) 10K type strain sequencing project: providing services to taxonomists for standard genome sequencing and annotation.</title>
        <authorList>
            <consortium name="The Broad Institute Genomics Platform"/>
            <consortium name="The Broad Institute Genome Sequencing Center for Infectious Disease"/>
            <person name="Wu L."/>
            <person name="Ma J."/>
        </authorList>
    </citation>
    <scope>NUCLEOTIDE SEQUENCE [LARGE SCALE GENOMIC DNA]</scope>
    <source>
        <strain evidence="3">CCUG 56029</strain>
    </source>
</reference>
<name>A0ABW4RCE4_9RHOB</name>